<evidence type="ECO:0000256" key="5">
    <source>
        <dbReference type="ARBA" id="ARBA00022833"/>
    </source>
</evidence>
<accession>A0AAV7WDI7</accession>
<evidence type="ECO:0000313" key="13">
    <source>
        <dbReference type="Proteomes" id="UP001066276"/>
    </source>
</evidence>
<dbReference type="PROSITE" id="PS00028">
    <property type="entry name" value="ZINC_FINGER_C2H2_1"/>
    <property type="match status" value="6"/>
</dbReference>
<keyword evidence="7" id="KW-0238">DNA-binding</keyword>
<dbReference type="Gene3D" id="3.30.160.60">
    <property type="entry name" value="Classic Zinc Finger"/>
    <property type="match status" value="6"/>
</dbReference>
<comment type="caution">
    <text evidence="12">The sequence shown here is derived from an EMBL/GenBank/DDBJ whole genome shotgun (WGS) entry which is preliminary data.</text>
</comment>
<dbReference type="PANTHER" id="PTHR23226:SF397">
    <property type="entry name" value="C2H2-TYPE DOMAIN-CONTAINING PROTEIN"/>
    <property type="match status" value="1"/>
</dbReference>
<dbReference type="GO" id="GO:0008270">
    <property type="term" value="F:zinc ion binding"/>
    <property type="evidence" value="ECO:0007669"/>
    <property type="project" value="UniProtKB-KW"/>
</dbReference>
<dbReference type="PANTHER" id="PTHR23226">
    <property type="entry name" value="ZINC FINGER AND SCAN DOMAIN-CONTAINING"/>
    <property type="match status" value="1"/>
</dbReference>
<feature type="domain" description="C2H2-type" evidence="11">
    <location>
        <begin position="438"/>
        <end position="465"/>
    </location>
</feature>
<dbReference type="FunFam" id="3.30.160.60:FF:000012">
    <property type="entry name" value="RB-associated KRAB zinc finger protein-like"/>
    <property type="match status" value="1"/>
</dbReference>
<feature type="domain" description="C2H2-type" evidence="11">
    <location>
        <begin position="682"/>
        <end position="709"/>
    </location>
</feature>
<dbReference type="InterPro" id="IPR036236">
    <property type="entry name" value="Znf_C2H2_sf"/>
</dbReference>
<evidence type="ECO:0000256" key="6">
    <source>
        <dbReference type="ARBA" id="ARBA00023015"/>
    </source>
</evidence>
<reference evidence="12" key="1">
    <citation type="journal article" date="2022" name="bioRxiv">
        <title>Sequencing and chromosome-scale assembly of the giantPleurodeles waltlgenome.</title>
        <authorList>
            <person name="Brown T."/>
            <person name="Elewa A."/>
            <person name="Iarovenko S."/>
            <person name="Subramanian E."/>
            <person name="Araus A.J."/>
            <person name="Petzold A."/>
            <person name="Susuki M."/>
            <person name="Suzuki K.-i.T."/>
            <person name="Hayashi T."/>
            <person name="Toyoda A."/>
            <person name="Oliveira C."/>
            <person name="Osipova E."/>
            <person name="Leigh N.D."/>
            <person name="Simon A."/>
            <person name="Yun M.H."/>
        </authorList>
    </citation>
    <scope>NUCLEOTIDE SEQUENCE</scope>
    <source>
        <strain evidence="12">20211129_DDA</strain>
        <tissue evidence="12">Liver</tissue>
    </source>
</reference>
<evidence type="ECO:0000256" key="4">
    <source>
        <dbReference type="ARBA" id="ARBA00022771"/>
    </source>
</evidence>
<evidence type="ECO:0000313" key="12">
    <source>
        <dbReference type="EMBL" id="KAJ1212119.1"/>
    </source>
</evidence>
<feature type="domain" description="C2H2-type" evidence="11">
    <location>
        <begin position="172"/>
        <end position="199"/>
    </location>
</feature>
<comment type="subcellular location">
    <subcellularLocation>
        <location evidence="1">Nucleus</location>
    </subcellularLocation>
</comment>
<keyword evidence="6" id="KW-0805">Transcription regulation</keyword>
<keyword evidence="3" id="KW-0677">Repeat</keyword>
<feature type="domain" description="C2H2-type" evidence="11">
    <location>
        <begin position="49"/>
        <end position="76"/>
    </location>
</feature>
<dbReference type="PROSITE" id="PS50157">
    <property type="entry name" value="ZINC_FINGER_C2H2_2"/>
    <property type="match status" value="11"/>
</dbReference>
<dbReference type="EMBL" id="JANPWB010000002">
    <property type="protein sequence ID" value="KAJ1212119.1"/>
    <property type="molecule type" value="Genomic_DNA"/>
</dbReference>
<dbReference type="FunFam" id="3.30.160.60:FF:001009">
    <property type="entry name" value="Zinc finger protein 26"/>
    <property type="match status" value="1"/>
</dbReference>
<organism evidence="12 13">
    <name type="scientific">Pleurodeles waltl</name>
    <name type="common">Iberian ribbed newt</name>
    <dbReference type="NCBI Taxonomy" id="8319"/>
    <lineage>
        <taxon>Eukaryota</taxon>
        <taxon>Metazoa</taxon>
        <taxon>Chordata</taxon>
        <taxon>Craniata</taxon>
        <taxon>Vertebrata</taxon>
        <taxon>Euteleostomi</taxon>
        <taxon>Amphibia</taxon>
        <taxon>Batrachia</taxon>
        <taxon>Caudata</taxon>
        <taxon>Salamandroidea</taxon>
        <taxon>Salamandridae</taxon>
        <taxon>Pleurodelinae</taxon>
        <taxon>Pleurodeles</taxon>
    </lineage>
</organism>
<dbReference type="InterPro" id="IPR013087">
    <property type="entry name" value="Znf_C2H2_type"/>
</dbReference>
<protein>
    <recommendedName>
        <fullName evidence="11">C2H2-type domain-containing protein</fullName>
    </recommendedName>
</protein>
<evidence type="ECO:0000259" key="11">
    <source>
        <dbReference type="PROSITE" id="PS50157"/>
    </source>
</evidence>
<dbReference type="Pfam" id="PF00096">
    <property type="entry name" value="zf-C2H2"/>
    <property type="match status" value="6"/>
</dbReference>
<keyword evidence="2" id="KW-0479">Metal-binding</keyword>
<proteinExistence type="predicted"/>
<evidence type="ECO:0000256" key="7">
    <source>
        <dbReference type="ARBA" id="ARBA00023125"/>
    </source>
</evidence>
<dbReference type="Proteomes" id="UP001066276">
    <property type="component" value="Chromosome 1_2"/>
</dbReference>
<dbReference type="GO" id="GO:0000981">
    <property type="term" value="F:DNA-binding transcription factor activity, RNA polymerase II-specific"/>
    <property type="evidence" value="ECO:0007669"/>
    <property type="project" value="TreeGrafter"/>
</dbReference>
<keyword evidence="4 10" id="KW-0863">Zinc-finger</keyword>
<feature type="domain" description="C2H2-type" evidence="11">
    <location>
        <begin position="310"/>
        <end position="337"/>
    </location>
</feature>
<feature type="domain" description="C2H2-type" evidence="11">
    <location>
        <begin position="91"/>
        <end position="113"/>
    </location>
</feature>
<feature type="domain" description="C2H2-type" evidence="11">
    <location>
        <begin position="338"/>
        <end position="365"/>
    </location>
</feature>
<dbReference type="AlphaFoldDB" id="A0AAV7WDI7"/>
<evidence type="ECO:0000256" key="8">
    <source>
        <dbReference type="ARBA" id="ARBA00023163"/>
    </source>
</evidence>
<gene>
    <name evidence="12" type="ORF">NDU88_007455</name>
</gene>
<evidence type="ECO:0000256" key="3">
    <source>
        <dbReference type="ARBA" id="ARBA00022737"/>
    </source>
</evidence>
<evidence type="ECO:0000256" key="9">
    <source>
        <dbReference type="ARBA" id="ARBA00023242"/>
    </source>
</evidence>
<dbReference type="SMART" id="SM00355">
    <property type="entry name" value="ZnF_C2H2"/>
    <property type="match status" value="13"/>
</dbReference>
<feature type="domain" description="C2H2-type" evidence="11">
    <location>
        <begin position="370"/>
        <end position="392"/>
    </location>
</feature>
<name>A0AAV7WDI7_PLEWA</name>
<feature type="domain" description="C2H2-type" evidence="11">
    <location>
        <begin position="119"/>
        <end position="146"/>
    </location>
</feature>
<dbReference type="SUPFAM" id="SSF57667">
    <property type="entry name" value="beta-beta-alpha zinc fingers"/>
    <property type="match status" value="5"/>
</dbReference>
<feature type="domain" description="C2H2-type" evidence="11">
    <location>
        <begin position="228"/>
        <end position="255"/>
    </location>
</feature>
<sequence>MTETVEMPDEQFDDFLSMIPLDLVQEDVVLNEIWENNPEAMKVLTENPYPCRICAKSFRYASSLRWHRTTHTAYRQDTCEESENCAKATVFACVLCDHEFESYPDLLKHCKVHKKGGRFSCTECEKTFERFGRLEYHLKVHKGKTSSTPSAVNATETSLQIQFKENKTKISFICTECGECFTSYKRVLKHQKINTALKLVRDLETDESGTLGVQHLINSETQMRNPLLSCTWCGEVFVQKEELQAHQETQKCESNFSQTEHVATHQSIPKGERCQERLQESGGSFIQTQPLVNEQSLHAGLKCQEESCTFSCSRCNKIFRTKQHLLTHQKIHSSAKPFTCEECGKVFIQKGYLLCHQKIHCGEKIQRKRHTCLECGKSFCKKVCLKKHQEKHLRHGHYLGTEQGKEKTPFNSTDCDQKGTGVVDLQICQQKNEEEEHFTCSGCGRKFMYRKSFLNHQKACVCEQGSIDIEQVQETLKEGPYTCRGCGRKFTYQKSYLKHLKAYLRKGLYMCGQHKTEAESFAATEGDQSFTDKMDIGQNHKKQEKEQHCTCRGCGQMFTSPESFLKHQEAYSREGLYLCAKNSVEHGPLNESECDQRFTDLENPQEKQEDGQNCTCVGCGRKFTYQKSFQKHLKAYLRKGLYMCGEYKTVAESFAATEGDQSFTNKMDIGQNPEKQEQEQHCTCRGCGQTFTNRESFLKHQEAYSREGLYLCAKNSVEHGPLNKSEYDQRFTDLENPQEKQEDGQNCTCVGCVLLLLLGADYILKYSAMNPSAVLMVLLGVSAASVPPSYGHCRLRELDYCERCQLFPFHVLSDCFEA</sequence>
<feature type="domain" description="C2H2-type" evidence="11">
    <location>
        <begin position="481"/>
        <end position="503"/>
    </location>
</feature>
<evidence type="ECO:0000256" key="10">
    <source>
        <dbReference type="PROSITE-ProRule" id="PRU00042"/>
    </source>
</evidence>
<keyword evidence="5" id="KW-0862">Zinc</keyword>
<keyword evidence="9" id="KW-0539">Nucleus</keyword>
<keyword evidence="8" id="KW-0804">Transcription</keyword>
<keyword evidence="13" id="KW-1185">Reference proteome</keyword>
<evidence type="ECO:0000256" key="2">
    <source>
        <dbReference type="ARBA" id="ARBA00022723"/>
    </source>
</evidence>
<dbReference type="GO" id="GO:0005634">
    <property type="term" value="C:nucleus"/>
    <property type="evidence" value="ECO:0007669"/>
    <property type="project" value="UniProtKB-SubCell"/>
</dbReference>
<dbReference type="GO" id="GO:0000978">
    <property type="term" value="F:RNA polymerase II cis-regulatory region sequence-specific DNA binding"/>
    <property type="evidence" value="ECO:0007669"/>
    <property type="project" value="TreeGrafter"/>
</dbReference>
<evidence type="ECO:0000256" key="1">
    <source>
        <dbReference type="ARBA" id="ARBA00004123"/>
    </source>
</evidence>